<sequence>MISDVPDIHQITGFAGTEHGAIGRCSQVLIVSVGGRKLAAIPVGDSVVGSTQST</sequence>
<dbReference type="Proteomes" id="UP000009045">
    <property type="component" value="Plasmid pSmeSM11c"/>
</dbReference>
<organism evidence="1 2">
    <name type="scientific">Sinorhizobium meliloti (strain SM11)</name>
    <dbReference type="NCBI Taxonomy" id="707241"/>
    <lineage>
        <taxon>Bacteria</taxon>
        <taxon>Pseudomonadati</taxon>
        <taxon>Pseudomonadota</taxon>
        <taxon>Alphaproteobacteria</taxon>
        <taxon>Hyphomicrobiales</taxon>
        <taxon>Rhizobiaceae</taxon>
        <taxon>Sinorhizobium/Ensifer group</taxon>
        <taxon>Sinorhizobium</taxon>
    </lineage>
</organism>
<evidence type="ECO:0000313" key="1">
    <source>
        <dbReference type="EMBL" id="AEH81532.1"/>
    </source>
</evidence>
<reference evidence="1 2" key="1">
    <citation type="journal article" date="2011" name="J. Biotechnol.">
        <title>The complete genome sequence of the dominant Sinorhizobium meliloti field isolate SM11 extends the S. meliloti pan-genome.</title>
        <authorList>
            <person name="Schneiker-Bekel S."/>
            <person name="Wibberg D."/>
            <person name="Bekel T."/>
            <person name="Blom J."/>
            <person name="Linke B."/>
            <person name="Neuweger H."/>
            <person name="Stiens M."/>
            <person name="Vorholter F.J."/>
            <person name="Weidner S."/>
            <person name="Goesmann A."/>
            <person name="Puhler A."/>
            <person name="Schluter A."/>
        </authorList>
    </citation>
    <scope>NUCLEOTIDE SEQUENCE [LARGE SCALE GENOMIC DNA]</scope>
    <source>
        <strain evidence="1 2">SM11</strain>
        <plasmid evidence="2">pSmeSM11c</plasmid>
    </source>
</reference>
<accession>F7XD53</accession>
<name>F7XD53_SINMM</name>
<evidence type="ECO:0000313" key="2">
    <source>
        <dbReference type="Proteomes" id="UP000009045"/>
    </source>
</evidence>
<protein>
    <submittedName>
        <fullName evidence="1">Uncharacterized protein</fullName>
    </submittedName>
</protein>
<dbReference type="KEGG" id="smx:SM11_pC0459"/>
<dbReference type="AlphaFoldDB" id="F7XD53"/>
<dbReference type="PATRIC" id="fig|707241.3.peg.4432"/>
<proteinExistence type="predicted"/>
<gene>
    <name evidence="1" type="ordered locus">SM11_pC0459</name>
</gene>
<keyword evidence="1" id="KW-0614">Plasmid</keyword>
<dbReference type="EMBL" id="CP001831">
    <property type="protein sequence ID" value="AEH81532.1"/>
    <property type="molecule type" value="Genomic_DNA"/>
</dbReference>
<dbReference type="HOGENOM" id="CLU_3048042_0_0_5"/>
<geneLocation type="plasmid" evidence="1 2">
    <name>pSmeSM11c</name>
</geneLocation>